<comment type="caution">
    <text evidence="4">The sequence shown here is derived from an EMBL/GenBank/DDBJ whole genome shotgun (WGS) entry which is preliminary data.</text>
</comment>
<evidence type="ECO:0000313" key="5">
    <source>
        <dbReference type="Proteomes" id="UP001634007"/>
    </source>
</evidence>
<reference evidence="4 5" key="1">
    <citation type="submission" date="2024-11" db="EMBL/GenBank/DDBJ databases">
        <title>Chromosome-level genome assembly of Eucalyptus globulus Labill. provides insights into its genome evolution.</title>
        <authorList>
            <person name="Li X."/>
        </authorList>
    </citation>
    <scope>NUCLEOTIDE SEQUENCE [LARGE SCALE GENOMIC DNA]</scope>
    <source>
        <strain evidence="4">CL2024</strain>
        <tissue evidence="4">Fresh tender leaves</tissue>
    </source>
</reference>
<proteinExistence type="inferred from homology"/>
<keyword evidence="3" id="KW-0472">Membrane</keyword>
<dbReference type="InterPro" id="IPR036291">
    <property type="entry name" value="NAD(P)-bd_dom_sf"/>
</dbReference>
<dbReference type="EMBL" id="JBJKBG010000011">
    <property type="protein sequence ID" value="KAL3715615.1"/>
    <property type="molecule type" value="Genomic_DNA"/>
</dbReference>
<dbReference type="AlphaFoldDB" id="A0ABD3IKZ3"/>
<keyword evidence="3" id="KW-0812">Transmembrane</keyword>
<organism evidence="4 5">
    <name type="scientific">Eucalyptus globulus</name>
    <name type="common">Tasmanian blue gum</name>
    <dbReference type="NCBI Taxonomy" id="34317"/>
    <lineage>
        <taxon>Eukaryota</taxon>
        <taxon>Viridiplantae</taxon>
        <taxon>Streptophyta</taxon>
        <taxon>Embryophyta</taxon>
        <taxon>Tracheophyta</taxon>
        <taxon>Spermatophyta</taxon>
        <taxon>Magnoliopsida</taxon>
        <taxon>eudicotyledons</taxon>
        <taxon>Gunneridae</taxon>
        <taxon>Pentapetalae</taxon>
        <taxon>rosids</taxon>
        <taxon>malvids</taxon>
        <taxon>Myrtales</taxon>
        <taxon>Myrtaceae</taxon>
        <taxon>Myrtoideae</taxon>
        <taxon>Eucalypteae</taxon>
        <taxon>Eucalyptus</taxon>
    </lineage>
</organism>
<dbReference type="PRINTS" id="PR00080">
    <property type="entry name" value="SDRFAMILY"/>
</dbReference>
<gene>
    <name evidence="4" type="ORF">ACJRO7_007357</name>
</gene>
<dbReference type="Pfam" id="PF13561">
    <property type="entry name" value="adh_short_C2"/>
    <property type="match status" value="1"/>
</dbReference>
<feature type="transmembrane region" description="Helical" evidence="3">
    <location>
        <begin position="12"/>
        <end position="29"/>
    </location>
</feature>
<dbReference type="Proteomes" id="UP001634007">
    <property type="component" value="Unassembled WGS sequence"/>
</dbReference>
<evidence type="ECO:0000313" key="4">
    <source>
        <dbReference type="EMBL" id="KAL3715615.1"/>
    </source>
</evidence>
<evidence type="ECO:0000256" key="2">
    <source>
        <dbReference type="ARBA" id="ARBA00023002"/>
    </source>
</evidence>
<dbReference type="InterPro" id="IPR002347">
    <property type="entry name" value="SDR_fam"/>
</dbReference>
<dbReference type="PRINTS" id="PR00081">
    <property type="entry name" value="GDHRDH"/>
</dbReference>
<name>A0ABD3IKZ3_EUCGL</name>
<dbReference type="FunFam" id="3.40.50.720:FF:000084">
    <property type="entry name" value="Short-chain dehydrogenase reductase"/>
    <property type="match status" value="1"/>
</dbReference>
<dbReference type="PROSITE" id="PS00061">
    <property type="entry name" value="ADH_SHORT"/>
    <property type="match status" value="1"/>
</dbReference>
<keyword evidence="2" id="KW-0560">Oxidoreductase</keyword>
<dbReference type="GO" id="GO:0016491">
    <property type="term" value="F:oxidoreductase activity"/>
    <property type="evidence" value="ECO:0007669"/>
    <property type="project" value="UniProtKB-KW"/>
</dbReference>
<dbReference type="SUPFAM" id="SSF51735">
    <property type="entry name" value="NAD(P)-binding Rossmann-fold domains"/>
    <property type="match status" value="1"/>
</dbReference>
<comment type="similarity">
    <text evidence="1">Belongs to the short-chain dehydrogenases/reductases (SDR) family.</text>
</comment>
<evidence type="ECO:0000256" key="3">
    <source>
        <dbReference type="SAM" id="Phobius"/>
    </source>
</evidence>
<dbReference type="Gene3D" id="3.40.50.720">
    <property type="entry name" value="NAD(P)-binding Rossmann-like Domain"/>
    <property type="match status" value="1"/>
</dbReference>
<keyword evidence="5" id="KW-1185">Reference proteome</keyword>
<protein>
    <submittedName>
        <fullName evidence="4">Uncharacterized protein</fullName>
    </submittedName>
</protein>
<dbReference type="PANTHER" id="PTHR43180:SF37">
    <property type="entry name" value="TROPINONE REDUCTASE-LIKE 2"/>
    <property type="match status" value="1"/>
</dbReference>
<accession>A0ABD3IKZ3</accession>
<sequence length="317" mass="33401">MLHYIAPHNQIYNLSIFLLLIVLSPHIFLKRSSFLAMVENSCKRLEGKVAIITGGASGIGASAASLFHQHGAWVVIADIQDEPGQALAAKLGQRASYAHCDVSIEADVLDLVDATVAEHGRLDVMYNNAGVLDRNFGGIIDTSLADLDRVLRVNLYGAFHGAKHAARVMVPQRRGCILFTGSNCTAIAGVATHTYAASKQAVVGLARGLAAELGEHGIRVNCVSPHAVSRTGMSGLGKLSEDELARVDDGMRVIGNLKGRVLAPESVARAALYLASDEADYVSGLNMVVDGGYSVVNPSMMMALAASRSVGKVGLNV</sequence>
<dbReference type="PANTHER" id="PTHR43180">
    <property type="entry name" value="3-OXOACYL-(ACYL-CARRIER-PROTEIN) REDUCTASE (AFU_ORTHOLOGUE AFUA_6G11210)"/>
    <property type="match status" value="1"/>
</dbReference>
<dbReference type="InterPro" id="IPR020904">
    <property type="entry name" value="Sc_DH/Rdtase_CS"/>
</dbReference>
<keyword evidence="3" id="KW-1133">Transmembrane helix</keyword>
<evidence type="ECO:0000256" key="1">
    <source>
        <dbReference type="ARBA" id="ARBA00006484"/>
    </source>
</evidence>